<evidence type="ECO:0000256" key="1">
    <source>
        <dbReference type="SAM" id="MobiDB-lite"/>
    </source>
</evidence>
<feature type="signal peptide" evidence="2">
    <location>
        <begin position="1"/>
        <end position="21"/>
    </location>
</feature>
<evidence type="ECO:0000256" key="2">
    <source>
        <dbReference type="SAM" id="SignalP"/>
    </source>
</evidence>
<dbReference type="InterPro" id="IPR011690">
    <property type="entry name" value="P_starv_induced_PsiF"/>
</dbReference>
<gene>
    <name evidence="3" type="ORF">JYK14_11620</name>
</gene>
<dbReference type="Pfam" id="PF07769">
    <property type="entry name" value="PsiF_repeat"/>
    <property type="match status" value="1"/>
</dbReference>
<proteinExistence type="predicted"/>
<dbReference type="RefSeq" id="WP_252953434.1">
    <property type="nucleotide sequence ID" value="NZ_JAFIRR010000070.1"/>
</dbReference>
<protein>
    <submittedName>
        <fullName evidence="3">PsiF family protein</fullName>
    </submittedName>
</protein>
<feature type="region of interest" description="Disordered" evidence="1">
    <location>
        <begin position="19"/>
        <end position="39"/>
    </location>
</feature>
<reference evidence="3 4" key="1">
    <citation type="submission" date="2021-12" db="EMBL/GenBank/DDBJ databases">
        <title>Siccirubricoccus leaddurans sp. nov., a high concentration Zn2+ tolerance bacterium.</title>
        <authorList>
            <person name="Cao Y."/>
        </authorList>
    </citation>
    <scope>NUCLEOTIDE SEQUENCE [LARGE SCALE GENOMIC DNA]</scope>
    <source>
        <strain evidence="3 4">KC 17139</strain>
    </source>
</reference>
<keyword evidence="4" id="KW-1185">Reference proteome</keyword>
<evidence type="ECO:0000313" key="3">
    <source>
        <dbReference type="EMBL" id="MCO6416803.1"/>
    </source>
</evidence>
<sequence length="74" mass="8142">MLRLAVAAALGLALLAPSRAAAESRPAREPTAAQLAARERMRACNAEARQQSLRGDPRRDFMRQCLSQRRARPS</sequence>
<keyword evidence="2" id="KW-0732">Signal</keyword>
<accession>A0ABT1D4G0</accession>
<feature type="chain" id="PRO_5046784763" evidence="2">
    <location>
        <begin position="22"/>
        <end position="74"/>
    </location>
</feature>
<organism evidence="3 4">
    <name type="scientific">Siccirubricoccus soli</name>
    <dbReference type="NCBI Taxonomy" id="2899147"/>
    <lineage>
        <taxon>Bacteria</taxon>
        <taxon>Pseudomonadati</taxon>
        <taxon>Pseudomonadota</taxon>
        <taxon>Alphaproteobacteria</taxon>
        <taxon>Acetobacterales</taxon>
        <taxon>Roseomonadaceae</taxon>
        <taxon>Siccirubricoccus</taxon>
    </lineage>
</organism>
<feature type="compositionally biased region" description="Low complexity" evidence="1">
    <location>
        <begin position="19"/>
        <end position="33"/>
    </location>
</feature>
<dbReference type="EMBL" id="JAFIRR010000070">
    <property type="protein sequence ID" value="MCO6416803.1"/>
    <property type="molecule type" value="Genomic_DNA"/>
</dbReference>
<dbReference type="Proteomes" id="UP001523392">
    <property type="component" value="Unassembled WGS sequence"/>
</dbReference>
<evidence type="ECO:0000313" key="4">
    <source>
        <dbReference type="Proteomes" id="UP001523392"/>
    </source>
</evidence>
<name>A0ABT1D4G0_9PROT</name>
<comment type="caution">
    <text evidence="3">The sequence shown here is derived from an EMBL/GenBank/DDBJ whole genome shotgun (WGS) entry which is preliminary data.</text>
</comment>